<dbReference type="EMBL" id="UINC01002326">
    <property type="protein sequence ID" value="SUZ95451.1"/>
    <property type="molecule type" value="Genomic_DNA"/>
</dbReference>
<dbReference type="PRINTS" id="PR00069">
    <property type="entry name" value="ALDKETRDTASE"/>
</dbReference>
<feature type="domain" description="NADP-dependent oxidoreductase" evidence="1">
    <location>
        <begin position="19"/>
        <end position="298"/>
    </location>
</feature>
<dbReference type="PANTHER" id="PTHR42686:SF1">
    <property type="entry name" value="GH17980P-RELATED"/>
    <property type="match status" value="1"/>
</dbReference>
<gene>
    <name evidence="2" type="ORF">METZ01_LOCUS48305</name>
</gene>
<dbReference type="PANTHER" id="PTHR42686">
    <property type="entry name" value="GH17980P-RELATED"/>
    <property type="match status" value="1"/>
</dbReference>
<name>A0A381RWE6_9ZZZZ</name>
<protein>
    <recommendedName>
        <fullName evidence="1">NADP-dependent oxidoreductase domain-containing protein</fullName>
    </recommendedName>
</protein>
<evidence type="ECO:0000259" key="1">
    <source>
        <dbReference type="Pfam" id="PF00248"/>
    </source>
</evidence>
<evidence type="ECO:0000313" key="2">
    <source>
        <dbReference type="EMBL" id="SUZ95451.1"/>
    </source>
</evidence>
<dbReference type="CDD" id="cd19152">
    <property type="entry name" value="AKR_AKR15A"/>
    <property type="match status" value="1"/>
</dbReference>
<reference evidence="2" key="1">
    <citation type="submission" date="2018-05" db="EMBL/GenBank/DDBJ databases">
        <authorList>
            <person name="Lanie J.A."/>
            <person name="Ng W.-L."/>
            <person name="Kazmierczak K.M."/>
            <person name="Andrzejewski T.M."/>
            <person name="Davidsen T.M."/>
            <person name="Wayne K.J."/>
            <person name="Tettelin H."/>
            <person name="Glass J.I."/>
            <person name="Rusch D."/>
            <person name="Podicherti R."/>
            <person name="Tsui H.-C.T."/>
            <person name="Winkler M.E."/>
        </authorList>
    </citation>
    <scope>NUCLEOTIDE SEQUENCE</scope>
</reference>
<dbReference type="InterPro" id="IPR023210">
    <property type="entry name" value="NADP_OxRdtase_dom"/>
</dbReference>
<dbReference type="GO" id="GO:0016491">
    <property type="term" value="F:oxidoreductase activity"/>
    <property type="evidence" value="ECO:0007669"/>
    <property type="project" value="InterPro"/>
</dbReference>
<dbReference type="AlphaFoldDB" id="A0A381RWE6"/>
<accession>A0A381RWE6</accession>
<proteinExistence type="predicted"/>
<sequence length="309" mass="34257">MKTSLDTSKIGKTDVRVTRIGMGGAPLGGLDSKTAQDTLEYAFEQGIRYFDTAPLYGSGLSEIHNGGFLSTLPRNDFVLSSKVGRLIIPGQDIPFNYTKEGILRSIDESLTRLNLDSLDIVLIHDPDNHYSSALNEAFPTLAKLREQGVIKAIGAGMNQWEMLRQFAKDADFDCFLVAGRYTLLDHSALHELMPLCLEKDISLILGGPYNSGILASDLNTKSTYFYDPSPPEIIEKAKKIKQVCDRHQVPLKAAAIQFGLMHQSVASTIPGPRSPKEIEDNIVMASIKIEPDLWRELKQEKLIHQDCPE</sequence>
<dbReference type="InterPro" id="IPR036812">
    <property type="entry name" value="NAD(P)_OxRdtase_dom_sf"/>
</dbReference>
<dbReference type="InterPro" id="IPR020471">
    <property type="entry name" value="AKR"/>
</dbReference>
<dbReference type="Gene3D" id="3.20.20.100">
    <property type="entry name" value="NADP-dependent oxidoreductase domain"/>
    <property type="match status" value="1"/>
</dbReference>
<organism evidence="2">
    <name type="scientific">marine metagenome</name>
    <dbReference type="NCBI Taxonomy" id="408172"/>
    <lineage>
        <taxon>unclassified sequences</taxon>
        <taxon>metagenomes</taxon>
        <taxon>ecological metagenomes</taxon>
    </lineage>
</organism>
<dbReference type="GO" id="GO:0005829">
    <property type="term" value="C:cytosol"/>
    <property type="evidence" value="ECO:0007669"/>
    <property type="project" value="TreeGrafter"/>
</dbReference>
<dbReference type="Pfam" id="PF00248">
    <property type="entry name" value="Aldo_ket_red"/>
    <property type="match status" value="1"/>
</dbReference>
<dbReference type="SUPFAM" id="SSF51430">
    <property type="entry name" value="NAD(P)-linked oxidoreductase"/>
    <property type="match status" value="1"/>
</dbReference>